<dbReference type="Gene3D" id="2.40.10.220">
    <property type="entry name" value="predicted glycosyltransferase like domains"/>
    <property type="match status" value="1"/>
</dbReference>
<dbReference type="AlphaFoldDB" id="A0A511YUR4"/>
<dbReference type="EMBL" id="BJYK01000001">
    <property type="protein sequence ID" value="GEN78929.1"/>
    <property type="molecule type" value="Genomic_DNA"/>
</dbReference>
<evidence type="ECO:0000313" key="2">
    <source>
        <dbReference type="EMBL" id="GEN78929.1"/>
    </source>
</evidence>
<dbReference type="Proteomes" id="UP000321484">
    <property type="component" value="Unassembled WGS sequence"/>
</dbReference>
<keyword evidence="3" id="KW-1185">Reference proteome</keyword>
<dbReference type="GO" id="GO:0035438">
    <property type="term" value="F:cyclic-di-GMP binding"/>
    <property type="evidence" value="ECO:0007669"/>
    <property type="project" value="InterPro"/>
</dbReference>
<dbReference type="InterPro" id="IPR009875">
    <property type="entry name" value="PilZ_domain"/>
</dbReference>
<proteinExistence type="predicted"/>
<accession>A0A511YUR4</accession>
<comment type="caution">
    <text evidence="2">The sequence shown here is derived from an EMBL/GenBank/DDBJ whole genome shotgun (WGS) entry which is preliminary data.</text>
</comment>
<evidence type="ECO:0000259" key="1">
    <source>
        <dbReference type="Pfam" id="PF07238"/>
    </source>
</evidence>
<feature type="domain" description="PilZ" evidence="1">
    <location>
        <begin position="87"/>
        <end position="192"/>
    </location>
</feature>
<evidence type="ECO:0000313" key="3">
    <source>
        <dbReference type="Proteomes" id="UP000321484"/>
    </source>
</evidence>
<name>A0A511YUR4_9CELL</name>
<protein>
    <recommendedName>
        <fullName evidence="1">PilZ domain-containing protein</fullName>
    </recommendedName>
</protein>
<dbReference type="SUPFAM" id="SSF141371">
    <property type="entry name" value="PilZ domain-like"/>
    <property type="match status" value="1"/>
</dbReference>
<sequence>MGFELDPCWVHGEGGELIAAGHVRTHEDDRLVVEAPKYSGGSLWPGDPVVLVVASQLRGSCTIDAVVQASARTRLELADLRIRVVEQKRTAVRVPVSEHVTFAHVAEGDQQVPLEEPVAAQVLDLSAYGMRFRSETQVPTGTRLVGTYPTPQRPVPIVVEVLRHEELRGAVGHGGRFVGMSERDTETLFRAVLDRQRRLIAERRDAI</sequence>
<reference evidence="2 3" key="1">
    <citation type="submission" date="2019-07" db="EMBL/GenBank/DDBJ databases">
        <title>Whole genome shotgun sequence of Actinotalea fermentans NBRC 105374.</title>
        <authorList>
            <person name="Hosoyama A."/>
            <person name="Uohara A."/>
            <person name="Ohji S."/>
            <person name="Ichikawa N."/>
        </authorList>
    </citation>
    <scope>NUCLEOTIDE SEQUENCE [LARGE SCALE GENOMIC DNA]</scope>
    <source>
        <strain evidence="2 3">NBRC 105374</strain>
    </source>
</reference>
<organism evidence="2 3">
    <name type="scientific">Actinotalea fermentans</name>
    <dbReference type="NCBI Taxonomy" id="43671"/>
    <lineage>
        <taxon>Bacteria</taxon>
        <taxon>Bacillati</taxon>
        <taxon>Actinomycetota</taxon>
        <taxon>Actinomycetes</taxon>
        <taxon>Micrococcales</taxon>
        <taxon>Cellulomonadaceae</taxon>
        <taxon>Actinotalea</taxon>
    </lineage>
</organism>
<dbReference type="RefSeq" id="WP_034244013.1">
    <property type="nucleotide sequence ID" value="NZ_BJYK01000001.1"/>
</dbReference>
<dbReference type="OrthoDB" id="4824053at2"/>
<gene>
    <name evidence="2" type="ORF">AFE02nite_06630</name>
</gene>
<dbReference type="Pfam" id="PF07238">
    <property type="entry name" value="PilZ"/>
    <property type="match status" value="1"/>
</dbReference>